<evidence type="ECO:0000259" key="5">
    <source>
        <dbReference type="PROSITE" id="PS51891"/>
    </source>
</evidence>
<reference evidence="6 7" key="1">
    <citation type="submission" date="2019-03" db="EMBL/GenBank/DDBJ databases">
        <title>Genomic Encyclopedia of Type Strains, Phase IV (KMG-IV): sequencing the most valuable type-strain genomes for metagenomic binning, comparative biology and taxonomic classification.</title>
        <authorList>
            <person name="Goeker M."/>
        </authorList>
    </citation>
    <scope>NUCLEOTIDE SEQUENCE [LARGE SCALE GENOMIC DNA]</scope>
    <source>
        <strain evidence="6 7">DSM 100048</strain>
    </source>
</reference>
<dbReference type="Proteomes" id="UP000294692">
    <property type="component" value="Unassembled WGS sequence"/>
</dbReference>
<dbReference type="AlphaFoldDB" id="A0A4R3VCE9"/>
<evidence type="ECO:0000313" key="7">
    <source>
        <dbReference type="Proteomes" id="UP000294692"/>
    </source>
</evidence>
<feature type="domain" description="CENP-V/GFA" evidence="5">
    <location>
        <begin position="3"/>
        <end position="110"/>
    </location>
</feature>
<sequence>MQVHGSCYCGQIKYEATVDPEQTSICHCTDCQKLSGTAYRASVRTIEGTFRLLAGQPSVFVKLADSGARRAQVFCPNCGSSLYVHDADNPTVYNLRLGSVDERAAFVPKKQIWCRSALGWAQNLEGVERRETV</sequence>
<keyword evidence="3" id="KW-0862">Zinc</keyword>
<comment type="caution">
    <text evidence="6">The sequence shown here is derived from an EMBL/GenBank/DDBJ whole genome shotgun (WGS) entry which is preliminary data.</text>
</comment>
<keyword evidence="2" id="KW-0479">Metal-binding</keyword>
<protein>
    <recommendedName>
        <fullName evidence="5">CENP-V/GFA domain-containing protein</fullName>
    </recommendedName>
</protein>
<proteinExistence type="inferred from homology"/>
<keyword evidence="4" id="KW-0456">Lyase</keyword>
<dbReference type="Pfam" id="PF04828">
    <property type="entry name" value="GFA"/>
    <property type="match status" value="1"/>
</dbReference>
<dbReference type="PANTHER" id="PTHR33337:SF40">
    <property type="entry name" value="CENP-V_GFA DOMAIN-CONTAINING PROTEIN-RELATED"/>
    <property type="match status" value="1"/>
</dbReference>
<dbReference type="GO" id="GO:0016846">
    <property type="term" value="F:carbon-sulfur lyase activity"/>
    <property type="evidence" value="ECO:0007669"/>
    <property type="project" value="InterPro"/>
</dbReference>
<dbReference type="PROSITE" id="PS51891">
    <property type="entry name" value="CENP_V_GFA"/>
    <property type="match status" value="1"/>
</dbReference>
<dbReference type="RefSeq" id="WP_132473011.1">
    <property type="nucleotide sequence ID" value="NZ_JBHRVM010000001.1"/>
</dbReference>
<dbReference type="Gene3D" id="3.90.1590.10">
    <property type="entry name" value="glutathione-dependent formaldehyde- activating enzyme (gfa)"/>
    <property type="match status" value="1"/>
</dbReference>
<dbReference type="OrthoDB" id="327703at2"/>
<gene>
    <name evidence="6" type="ORF">EV686_101458</name>
</gene>
<keyword evidence="7" id="KW-1185">Reference proteome</keyword>
<evidence type="ECO:0000256" key="2">
    <source>
        <dbReference type="ARBA" id="ARBA00022723"/>
    </source>
</evidence>
<name>A0A4R3VCE9_9BURK</name>
<evidence type="ECO:0000256" key="1">
    <source>
        <dbReference type="ARBA" id="ARBA00005495"/>
    </source>
</evidence>
<dbReference type="GO" id="GO:0046872">
    <property type="term" value="F:metal ion binding"/>
    <property type="evidence" value="ECO:0007669"/>
    <property type="project" value="UniProtKB-KW"/>
</dbReference>
<accession>A0A4R3VCE9</accession>
<evidence type="ECO:0000313" key="6">
    <source>
        <dbReference type="EMBL" id="TCV02996.1"/>
    </source>
</evidence>
<dbReference type="EMBL" id="SMBX01000001">
    <property type="protein sequence ID" value="TCV02996.1"/>
    <property type="molecule type" value="Genomic_DNA"/>
</dbReference>
<evidence type="ECO:0000256" key="4">
    <source>
        <dbReference type="ARBA" id="ARBA00023239"/>
    </source>
</evidence>
<dbReference type="SUPFAM" id="SSF51316">
    <property type="entry name" value="Mss4-like"/>
    <property type="match status" value="1"/>
</dbReference>
<comment type="similarity">
    <text evidence="1">Belongs to the Gfa family.</text>
</comment>
<organism evidence="6 7">
    <name type="scientific">Paracandidimonas soli</name>
    <dbReference type="NCBI Taxonomy" id="1917182"/>
    <lineage>
        <taxon>Bacteria</taxon>
        <taxon>Pseudomonadati</taxon>
        <taxon>Pseudomonadota</taxon>
        <taxon>Betaproteobacteria</taxon>
        <taxon>Burkholderiales</taxon>
        <taxon>Alcaligenaceae</taxon>
        <taxon>Paracandidimonas</taxon>
    </lineage>
</organism>
<dbReference type="PANTHER" id="PTHR33337">
    <property type="entry name" value="GFA DOMAIN-CONTAINING PROTEIN"/>
    <property type="match status" value="1"/>
</dbReference>
<dbReference type="InterPro" id="IPR011057">
    <property type="entry name" value="Mss4-like_sf"/>
</dbReference>
<dbReference type="InterPro" id="IPR006913">
    <property type="entry name" value="CENP-V/GFA"/>
</dbReference>
<evidence type="ECO:0000256" key="3">
    <source>
        <dbReference type="ARBA" id="ARBA00022833"/>
    </source>
</evidence>